<evidence type="ECO:0000256" key="3">
    <source>
        <dbReference type="ARBA" id="ARBA00022112"/>
    </source>
</evidence>
<dbReference type="PANTHER" id="PTHR13799">
    <property type="entry name" value="NGG1 INTERACTING FACTOR 3"/>
    <property type="match status" value="1"/>
</dbReference>
<evidence type="ECO:0000256" key="2">
    <source>
        <dbReference type="ARBA" id="ARBA00011643"/>
    </source>
</evidence>
<dbReference type="PANTHER" id="PTHR13799:SF14">
    <property type="entry name" value="GTP CYCLOHYDROLASE 1 TYPE 2 HOMOLOG"/>
    <property type="match status" value="1"/>
</dbReference>
<organism evidence="5 6">
    <name type="scientific">Terrabacter ginsenosidimutans</name>
    <dbReference type="NCBI Taxonomy" id="490575"/>
    <lineage>
        <taxon>Bacteria</taxon>
        <taxon>Bacillati</taxon>
        <taxon>Actinomycetota</taxon>
        <taxon>Actinomycetes</taxon>
        <taxon>Micrococcales</taxon>
        <taxon>Intrasporangiaceae</taxon>
        <taxon>Terrabacter</taxon>
    </lineage>
</organism>
<name>A0ABP7D8Q8_9MICO</name>
<dbReference type="RefSeq" id="WP_344944709.1">
    <property type="nucleotide sequence ID" value="NZ_BAABDC010000002.1"/>
</dbReference>
<gene>
    <name evidence="5" type="ORF">GCM10022399_18380</name>
</gene>
<keyword evidence="4" id="KW-0479">Metal-binding</keyword>
<evidence type="ECO:0000313" key="5">
    <source>
        <dbReference type="EMBL" id="GAA3702257.1"/>
    </source>
</evidence>
<dbReference type="Pfam" id="PF01784">
    <property type="entry name" value="DUF34_NIF3"/>
    <property type="match status" value="1"/>
</dbReference>
<proteinExistence type="inferred from homology"/>
<dbReference type="InterPro" id="IPR002678">
    <property type="entry name" value="DUF34/NIF3"/>
</dbReference>
<sequence>MDDPAPDLSPDLSLRDVVAALESLYPLESAAEWDRVGLVTGDLDQPVRRVLFALDPTLAVIDEAREWGADLLVTHHPLLLRGVHSVATSSAKGASVTALVRAGVALWVGHTNADVADPGVSTVLADALGLDDQRPLSSEGSYAVGRVGRLAAPVSLAEFADVVAAVLPDTAGGIRVSGDPDGAVRTVAVMGGSGDDRFDDVRACGADVYVTADLRHHPVLEAREEARGGRPYLVDAGHWATESLWLQSGRERLLSALGETLGATRVETRVSTIRTEPWTFVVGANAARADRAAPDTGGVP</sequence>
<dbReference type="NCBIfam" id="TIGR00486">
    <property type="entry name" value="YbgI_SA1388"/>
    <property type="match status" value="1"/>
</dbReference>
<protein>
    <recommendedName>
        <fullName evidence="3">GTP cyclohydrolase 1 type 2 homolog</fullName>
    </recommendedName>
</protein>
<accession>A0ABP7D8Q8</accession>
<reference evidence="6" key="1">
    <citation type="journal article" date="2019" name="Int. J. Syst. Evol. Microbiol.">
        <title>The Global Catalogue of Microorganisms (GCM) 10K type strain sequencing project: providing services to taxonomists for standard genome sequencing and annotation.</title>
        <authorList>
            <consortium name="The Broad Institute Genomics Platform"/>
            <consortium name="The Broad Institute Genome Sequencing Center for Infectious Disease"/>
            <person name="Wu L."/>
            <person name="Ma J."/>
        </authorList>
    </citation>
    <scope>NUCLEOTIDE SEQUENCE [LARGE SCALE GENOMIC DNA]</scope>
    <source>
        <strain evidence="6">JCM 17125</strain>
    </source>
</reference>
<dbReference type="InterPro" id="IPR036069">
    <property type="entry name" value="DUF34/NIF3_sf"/>
</dbReference>
<evidence type="ECO:0000256" key="1">
    <source>
        <dbReference type="ARBA" id="ARBA00006964"/>
    </source>
</evidence>
<comment type="caution">
    <text evidence="5">The sequence shown here is derived from an EMBL/GenBank/DDBJ whole genome shotgun (WGS) entry which is preliminary data.</text>
</comment>
<comment type="similarity">
    <text evidence="1">Belongs to the GTP cyclohydrolase I type 2/NIF3 family.</text>
</comment>
<keyword evidence="6" id="KW-1185">Reference proteome</keyword>
<evidence type="ECO:0000256" key="4">
    <source>
        <dbReference type="ARBA" id="ARBA00022723"/>
    </source>
</evidence>
<dbReference type="SUPFAM" id="SSF102705">
    <property type="entry name" value="NIF3 (NGG1p interacting factor 3)-like"/>
    <property type="match status" value="1"/>
</dbReference>
<dbReference type="Proteomes" id="UP001501468">
    <property type="component" value="Unassembled WGS sequence"/>
</dbReference>
<dbReference type="EMBL" id="BAABDC010000002">
    <property type="protein sequence ID" value="GAA3702257.1"/>
    <property type="molecule type" value="Genomic_DNA"/>
</dbReference>
<comment type="subunit">
    <text evidence="2">Homohexamer.</text>
</comment>
<dbReference type="Gene3D" id="3.40.1390.30">
    <property type="entry name" value="NIF3 (NGG1p interacting factor 3)-like"/>
    <property type="match status" value="2"/>
</dbReference>
<evidence type="ECO:0000313" key="6">
    <source>
        <dbReference type="Proteomes" id="UP001501468"/>
    </source>
</evidence>